<sequence length="72" mass="7390">MGIYLITAAFFALAIAGLAAGVIFSNRRLKGSCGGLANMKDSKGEVMCHACSDPKPECAGLREAAARESAKA</sequence>
<dbReference type="AlphaFoldDB" id="A0A518DEZ9"/>
<dbReference type="KEGG" id="pnd:Pla175_34110"/>
<reference evidence="1 2" key="1">
    <citation type="submission" date="2019-02" db="EMBL/GenBank/DDBJ databases">
        <title>Deep-cultivation of Planctomycetes and their phenomic and genomic characterization uncovers novel biology.</title>
        <authorList>
            <person name="Wiegand S."/>
            <person name="Jogler M."/>
            <person name="Boedeker C."/>
            <person name="Pinto D."/>
            <person name="Vollmers J."/>
            <person name="Rivas-Marin E."/>
            <person name="Kohn T."/>
            <person name="Peeters S.H."/>
            <person name="Heuer A."/>
            <person name="Rast P."/>
            <person name="Oberbeckmann S."/>
            <person name="Bunk B."/>
            <person name="Jeske O."/>
            <person name="Meyerdierks A."/>
            <person name="Storesund J.E."/>
            <person name="Kallscheuer N."/>
            <person name="Luecker S."/>
            <person name="Lage O.M."/>
            <person name="Pohl T."/>
            <person name="Merkel B.J."/>
            <person name="Hornburger P."/>
            <person name="Mueller R.-W."/>
            <person name="Bruemmer F."/>
            <person name="Labrenz M."/>
            <person name="Spormann A.M."/>
            <person name="Op den Camp H."/>
            <person name="Overmann J."/>
            <person name="Amann R."/>
            <person name="Jetten M.S.M."/>
            <person name="Mascher T."/>
            <person name="Medema M.H."/>
            <person name="Devos D.P."/>
            <person name="Kaster A.-K."/>
            <person name="Ovreas L."/>
            <person name="Rohde M."/>
            <person name="Galperin M.Y."/>
            <person name="Jogler C."/>
        </authorList>
    </citation>
    <scope>NUCLEOTIDE SEQUENCE [LARGE SCALE GENOMIC DNA]</scope>
    <source>
        <strain evidence="1 2">Pla175</strain>
    </source>
</reference>
<dbReference type="InterPro" id="IPR007495">
    <property type="entry name" value="NqrM"/>
</dbReference>
<dbReference type="OrthoDB" id="5296227at2"/>
<organism evidence="1 2">
    <name type="scientific">Pirellulimonas nuda</name>
    <dbReference type="NCBI Taxonomy" id="2528009"/>
    <lineage>
        <taxon>Bacteria</taxon>
        <taxon>Pseudomonadati</taxon>
        <taxon>Planctomycetota</taxon>
        <taxon>Planctomycetia</taxon>
        <taxon>Pirellulales</taxon>
        <taxon>Lacipirellulaceae</taxon>
        <taxon>Pirellulimonas</taxon>
    </lineage>
</organism>
<dbReference type="Pfam" id="PF04400">
    <property type="entry name" value="NqrM"/>
    <property type="match status" value="1"/>
</dbReference>
<name>A0A518DEZ9_9BACT</name>
<dbReference type="RefSeq" id="WP_145287677.1">
    <property type="nucleotide sequence ID" value="NZ_CP036291.1"/>
</dbReference>
<dbReference type="EMBL" id="CP036291">
    <property type="protein sequence ID" value="QDU90012.1"/>
    <property type="molecule type" value="Genomic_DNA"/>
</dbReference>
<keyword evidence="2" id="KW-1185">Reference proteome</keyword>
<protein>
    <recommendedName>
        <fullName evidence="3">(Na+)-NQR maturation NqrM</fullName>
    </recommendedName>
</protein>
<dbReference type="Proteomes" id="UP000317429">
    <property type="component" value="Chromosome"/>
</dbReference>
<evidence type="ECO:0000313" key="1">
    <source>
        <dbReference type="EMBL" id="QDU90012.1"/>
    </source>
</evidence>
<proteinExistence type="predicted"/>
<gene>
    <name evidence="1" type="ORF">Pla175_34110</name>
</gene>
<accession>A0A518DEZ9</accession>
<evidence type="ECO:0000313" key="2">
    <source>
        <dbReference type="Proteomes" id="UP000317429"/>
    </source>
</evidence>
<evidence type="ECO:0008006" key="3">
    <source>
        <dbReference type="Google" id="ProtNLM"/>
    </source>
</evidence>